<dbReference type="InterPro" id="IPR052208">
    <property type="entry name" value="DmX-like/RAVE_component"/>
</dbReference>
<dbReference type="SUPFAM" id="SSF50978">
    <property type="entry name" value="WD40 repeat-like"/>
    <property type="match status" value="1"/>
</dbReference>
<dbReference type="PANTHER" id="PTHR13950:SF9">
    <property type="entry name" value="RABCONNECTIN-3A"/>
    <property type="match status" value="1"/>
</dbReference>
<dbReference type="InterPro" id="IPR022033">
    <property type="entry name" value="Rav1p_C"/>
</dbReference>
<dbReference type="InterPro" id="IPR036322">
    <property type="entry name" value="WD40_repeat_dom_sf"/>
</dbReference>
<feature type="compositionally biased region" description="Polar residues" evidence="1">
    <location>
        <begin position="1"/>
        <end position="11"/>
    </location>
</feature>
<feature type="region of interest" description="Disordered" evidence="1">
    <location>
        <begin position="1"/>
        <end position="21"/>
    </location>
</feature>
<keyword evidence="4" id="KW-1185">Reference proteome</keyword>
<dbReference type="InterPro" id="IPR001680">
    <property type="entry name" value="WD40_rpt"/>
</dbReference>
<evidence type="ECO:0000256" key="1">
    <source>
        <dbReference type="SAM" id="MobiDB-lite"/>
    </source>
</evidence>
<protein>
    <submittedName>
        <fullName evidence="3">Regulator of V-ATPase in vacuolar membrane 1</fullName>
    </submittedName>
</protein>
<feature type="region of interest" description="Disordered" evidence="1">
    <location>
        <begin position="1278"/>
        <end position="1368"/>
    </location>
</feature>
<dbReference type="EMBL" id="CAVMBE010000015">
    <property type="protein sequence ID" value="CAK3947026.1"/>
    <property type="molecule type" value="Genomic_DNA"/>
</dbReference>
<feature type="domain" description="RAVE complex protein Rav1 C-terminal" evidence="2">
    <location>
        <begin position="647"/>
        <end position="1241"/>
    </location>
</feature>
<dbReference type="InterPro" id="IPR015943">
    <property type="entry name" value="WD40/YVTN_repeat-like_dom_sf"/>
</dbReference>
<feature type="compositionally biased region" description="Polar residues" evidence="1">
    <location>
        <begin position="1283"/>
        <end position="1302"/>
    </location>
</feature>
<evidence type="ECO:0000313" key="4">
    <source>
        <dbReference type="Proteomes" id="UP001296104"/>
    </source>
</evidence>
<gene>
    <name evidence="3" type="ORF">LECACI_7A003203</name>
</gene>
<dbReference type="SMART" id="SM00320">
    <property type="entry name" value="WD40"/>
    <property type="match status" value="4"/>
</dbReference>
<dbReference type="PANTHER" id="PTHR13950">
    <property type="entry name" value="RABCONNECTIN-RELATED"/>
    <property type="match status" value="1"/>
</dbReference>
<reference evidence="3" key="1">
    <citation type="submission" date="2023-11" db="EMBL/GenBank/DDBJ databases">
        <authorList>
            <person name="Alioto T."/>
            <person name="Alioto T."/>
            <person name="Gomez Garrido J."/>
        </authorList>
    </citation>
    <scope>NUCLEOTIDE SEQUENCE</scope>
</reference>
<dbReference type="Pfam" id="PF12234">
    <property type="entry name" value="Rav1p_C"/>
    <property type="match status" value="1"/>
</dbReference>
<dbReference type="Proteomes" id="UP001296104">
    <property type="component" value="Unassembled WGS sequence"/>
</dbReference>
<name>A0AAI9E9M2_9PEZI</name>
<feature type="compositionally biased region" description="Basic and acidic residues" evidence="1">
    <location>
        <begin position="1310"/>
        <end position="1321"/>
    </location>
</feature>
<dbReference type="Pfam" id="PF00400">
    <property type="entry name" value="WD40"/>
    <property type="match status" value="1"/>
</dbReference>
<evidence type="ECO:0000259" key="2">
    <source>
        <dbReference type="Pfam" id="PF12234"/>
    </source>
</evidence>
<evidence type="ECO:0000313" key="3">
    <source>
        <dbReference type="EMBL" id="CAK3947026.1"/>
    </source>
</evidence>
<sequence length="1368" mass="152050">MPSTSPGRNASSPPPSSFSQILPGAPTESLQSFATFVFRFKRYFAYISGSQLNILSSPQTLVQAIRFREDLIAIKAEEKEGKIVVADKTHAWVLEPHTEGWTKIWWERALVLRREDEEDKIRCLSWGNDGELLVGGDTALDLFSTFPSSRSHSPVMTATGGEATEERRALWSKSIPNPIRQAEFSPTATLIATCSRYDRLVKIWRRLSFEEGLFDYSYLPHSGTVTHVQWRPLNENSEERRGSGMGRRHEEDAEVLYTIANDGILRIWRTGGMHDADILLLHTTVDLVAAIPQSPSVLAKGQSSLPNASRYAMVLPSDQFCAAVNAAIGITQCDKLNHSKELLKEMVSKEPDVVVTFDGHGRMSAWGIQSIGHKRRPDTPTTAQPYHIAHAEALQLELPNGTPALCGTWFQDDKLHLLMHALSDGGELTWWQGDVETFFSSSTGGSERLSATATWCGHNTPIKSVQQSGDGLSSWSSDEVTQWRPTRSGLGELKARQSFGLESDVLAVLTLREGEFLLTVTPAAFTVWDQNGQRIAKAGCEVAMGGRFHVISSGEGNVSGVFVQSDAKTVVRWMVTLPSSEAFEAEGSLQLDKLSLTRVEGCEDVSFGLPVPMPFEPSQSCLVSIATSGRLDCRLLPDELAADHELEPFASFETGIEEPGMFTANEEFAAVVSRNRKELVIVDLTDGYVEHQQPTHAEILQLACFTPKARHNFIAVGYETTIDILAQGRYEHHSSDVPVWQPIRTVSISSLGLEVTALAWLSTGALAIAAGNAIFVTSSDVTYKEINDETKVAIDMGLDQNEAVHLSTVTHWLKDPLPAWHPSMLSHLLRHGHIGLAATLLKRLAQKLKFWSSGEELHPTLEEHPEALLRDLDQHEAWLDEDTVNDLREQLDEKDLPRTSQSEQQRLKHIIEALAYLKQHVNGLDRNALRYLFNWKLQLLFSEDKAQAQAKVPNGSAQPNGVHPGAQFVPDMHWREICFAYHSTTQQPLLDILVLHHDNKLTWSIARRLGIMAWLADREALAQVFEQLGQTAYRSEQPPDPVNASLYYLALHKKPTLLALWRIATWHREQRTTMNFLKRDFSQPDARTAAKKNAYALMGKRRFHYCAAFFLLADDPASATSVLAGQCEDPAFAIAVARLYCGDGSPVVRQLLEDRLVPQAKRDGNRWAMSWCHSVLMEGHDAAEVLVKPLGGVKTWQQDDPITLLLYQQLRKTPSEHEYDAVLRAARILRRMGLWLLALELVTRWEFKPMELATKSAHGAVTNGTANGVHEEPISMLDDFTAPQPQNSTASEAPSLLDSFTQPEPAKPAPGDEKAAREAKAAELLAKIKAKAKKEQQPAASETNGGQKREPTQFQEPDPNSLLDNFGF</sequence>
<dbReference type="GO" id="GO:0007035">
    <property type="term" value="P:vacuolar acidification"/>
    <property type="evidence" value="ECO:0007669"/>
    <property type="project" value="TreeGrafter"/>
</dbReference>
<accession>A0AAI9E9M2</accession>
<organism evidence="3 4">
    <name type="scientific">Lecanosticta acicola</name>
    <dbReference type="NCBI Taxonomy" id="111012"/>
    <lineage>
        <taxon>Eukaryota</taxon>
        <taxon>Fungi</taxon>
        <taxon>Dikarya</taxon>
        <taxon>Ascomycota</taxon>
        <taxon>Pezizomycotina</taxon>
        <taxon>Dothideomycetes</taxon>
        <taxon>Dothideomycetidae</taxon>
        <taxon>Mycosphaerellales</taxon>
        <taxon>Mycosphaerellaceae</taxon>
        <taxon>Lecanosticta</taxon>
    </lineage>
</organism>
<comment type="caution">
    <text evidence="3">The sequence shown here is derived from an EMBL/GenBank/DDBJ whole genome shotgun (WGS) entry which is preliminary data.</text>
</comment>
<dbReference type="Gene3D" id="2.130.10.10">
    <property type="entry name" value="YVTN repeat-like/Quinoprotein amine dehydrogenase"/>
    <property type="match status" value="1"/>
</dbReference>
<dbReference type="GO" id="GO:0043291">
    <property type="term" value="C:RAVE complex"/>
    <property type="evidence" value="ECO:0007669"/>
    <property type="project" value="TreeGrafter"/>
</dbReference>
<proteinExistence type="predicted"/>